<gene>
    <name evidence="2" type="ORF">NDU88_000921</name>
</gene>
<accession>A0AAV7Q4I8</accession>
<comment type="caution">
    <text evidence="2">The sequence shown here is derived from an EMBL/GenBank/DDBJ whole genome shotgun (WGS) entry which is preliminary data.</text>
</comment>
<protein>
    <submittedName>
        <fullName evidence="2">Uncharacterized protein</fullName>
    </submittedName>
</protein>
<feature type="region of interest" description="Disordered" evidence="1">
    <location>
        <begin position="109"/>
        <end position="150"/>
    </location>
</feature>
<name>A0AAV7Q4I8_PLEWA</name>
<evidence type="ECO:0000313" key="3">
    <source>
        <dbReference type="Proteomes" id="UP001066276"/>
    </source>
</evidence>
<feature type="compositionally biased region" description="Low complexity" evidence="1">
    <location>
        <begin position="41"/>
        <end position="61"/>
    </location>
</feature>
<proteinExistence type="predicted"/>
<evidence type="ECO:0000256" key="1">
    <source>
        <dbReference type="SAM" id="MobiDB-lite"/>
    </source>
</evidence>
<keyword evidence="3" id="KW-1185">Reference proteome</keyword>
<dbReference type="EMBL" id="JANPWB010000010">
    <property type="protein sequence ID" value="KAJ1134469.1"/>
    <property type="molecule type" value="Genomic_DNA"/>
</dbReference>
<dbReference type="AlphaFoldDB" id="A0AAV7Q4I8"/>
<evidence type="ECO:0000313" key="2">
    <source>
        <dbReference type="EMBL" id="KAJ1134469.1"/>
    </source>
</evidence>
<feature type="region of interest" description="Disordered" evidence="1">
    <location>
        <begin position="36"/>
        <end position="61"/>
    </location>
</feature>
<organism evidence="2 3">
    <name type="scientific">Pleurodeles waltl</name>
    <name type="common">Iberian ribbed newt</name>
    <dbReference type="NCBI Taxonomy" id="8319"/>
    <lineage>
        <taxon>Eukaryota</taxon>
        <taxon>Metazoa</taxon>
        <taxon>Chordata</taxon>
        <taxon>Craniata</taxon>
        <taxon>Vertebrata</taxon>
        <taxon>Euteleostomi</taxon>
        <taxon>Amphibia</taxon>
        <taxon>Batrachia</taxon>
        <taxon>Caudata</taxon>
        <taxon>Salamandroidea</taxon>
        <taxon>Salamandridae</taxon>
        <taxon>Pleurodelinae</taxon>
        <taxon>Pleurodeles</taxon>
    </lineage>
</organism>
<sequence length="150" mass="15067">MAISSLPRKREHINCSPGVCAALAVWAPGVRKAAAGSRVEPGPSAAPPVGGSWPPSARRPPALSVPPAASLGVRGAQQSGLWVHCLLTGVPPPVSPPVSRVSPLGAPGPCFAGGGKGSDWKSGSKSARKSGVRRYPGMKQGKLPVVSVST</sequence>
<dbReference type="Proteomes" id="UP001066276">
    <property type="component" value="Chromosome 6"/>
</dbReference>
<reference evidence="2" key="1">
    <citation type="journal article" date="2022" name="bioRxiv">
        <title>Sequencing and chromosome-scale assembly of the giantPleurodeles waltlgenome.</title>
        <authorList>
            <person name="Brown T."/>
            <person name="Elewa A."/>
            <person name="Iarovenko S."/>
            <person name="Subramanian E."/>
            <person name="Araus A.J."/>
            <person name="Petzold A."/>
            <person name="Susuki M."/>
            <person name="Suzuki K.-i.T."/>
            <person name="Hayashi T."/>
            <person name="Toyoda A."/>
            <person name="Oliveira C."/>
            <person name="Osipova E."/>
            <person name="Leigh N.D."/>
            <person name="Simon A."/>
            <person name="Yun M.H."/>
        </authorList>
    </citation>
    <scope>NUCLEOTIDE SEQUENCE</scope>
    <source>
        <strain evidence="2">20211129_DDA</strain>
        <tissue evidence="2">Liver</tissue>
    </source>
</reference>